<dbReference type="GO" id="GO:0008270">
    <property type="term" value="F:zinc ion binding"/>
    <property type="evidence" value="ECO:0007669"/>
    <property type="project" value="UniProtKB-KW"/>
</dbReference>
<evidence type="ECO:0000256" key="6">
    <source>
        <dbReference type="ARBA" id="ARBA00022771"/>
    </source>
</evidence>
<evidence type="ECO:0000256" key="8">
    <source>
        <dbReference type="ARBA" id="ARBA00022833"/>
    </source>
</evidence>
<keyword evidence="6" id="KW-0863">Zinc-finger</keyword>
<dbReference type="PROSITE" id="PS51873">
    <property type="entry name" value="TRIAD"/>
    <property type="match status" value="1"/>
</dbReference>
<dbReference type="Pfam" id="PF22191">
    <property type="entry name" value="IBR_1"/>
    <property type="match status" value="1"/>
</dbReference>
<dbReference type="SMART" id="SM00647">
    <property type="entry name" value="IBR"/>
    <property type="match status" value="2"/>
</dbReference>
<evidence type="ECO:0000256" key="2">
    <source>
        <dbReference type="ARBA" id="ARBA00012251"/>
    </source>
</evidence>
<sequence length="515" mass="58794">MSEYSDDAGSDYYDSDGSVIDGTNDSDYDDEPMIPQSKGKGTSREVESKSLSAEQLQELVDIDIGRVASITGLETPIVSILLRHFNWNYDRLMDRFLESADRVLQDAGEPAPADDSMDVTPRPTKRARLESPFPPPSDFLCPVCCDDAPPAVFRMRCNHSFCKPCWQEYVTSKIKDEGQCTFVCMHDDCKAIIDGPSIAKLVEPSVNERYEELVRQSYVQAHPQLRFCPHPGCPQTVCCTSANRSSLTTVVPTVKCASGHAFCFGCGLDSDHRPIICKLVKSWLKNAREDAGTSQWIKANTRTCPKCENNIEKNGGCNRILCRHCNYQFCWLCMKNWDVHGYNNAICNVWKEPEPDEMKTTAKQNLDKWLFYFDRFNNHEISARLDEELCARTQEKMVEWQKTSKMSWIESTFMHDAVDELTRCRVNLKWSYAMAYFLAPGNDKEIFEAIQADLEKAVEDLSQLLEEPVEADSVKSLRQRMLDKTVYVRGRHEILLQDTAEGLEQGRWNWIEPAE</sequence>
<evidence type="ECO:0000256" key="7">
    <source>
        <dbReference type="ARBA" id="ARBA00022786"/>
    </source>
</evidence>
<evidence type="ECO:0000256" key="3">
    <source>
        <dbReference type="ARBA" id="ARBA00022679"/>
    </source>
</evidence>
<feature type="region of interest" description="Disordered" evidence="9">
    <location>
        <begin position="107"/>
        <end position="131"/>
    </location>
</feature>
<protein>
    <recommendedName>
        <fullName evidence="2">RBR-type E3 ubiquitin transferase</fullName>
        <ecNumber evidence="2">2.3.2.31</ecNumber>
    </recommendedName>
</protein>
<dbReference type="InterPro" id="IPR048962">
    <property type="entry name" value="ARIH1-like_UBL"/>
</dbReference>
<keyword evidence="7" id="KW-0833">Ubl conjugation pathway</keyword>
<dbReference type="FunFam" id="1.20.120.1750:FF:000007">
    <property type="entry name" value="RBR-type E3 ubiquitin transferase"/>
    <property type="match status" value="1"/>
</dbReference>
<evidence type="ECO:0000256" key="1">
    <source>
        <dbReference type="ARBA" id="ARBA00001798"/>
    </source>
</evidence>
<evidence type="ECO:0000256" key="5">
    <source>
        <dbReference type="ARBA" id="ARBA00022737"/>
    </source>
</evidence>
<dbReference type="InterPro" id="IPR045840">
    <property type="entry name" value="Ariadne"/>
</dbReference>
<dbReference type="AlphaFoldDB" id="A0A4Q9NN71"/>
<keyword evidence="11" id="KW-1185">Reference proteome</keyword>
<dbReference type="Gene3D" id="3.30.40.10">
    <property type="entry name" value="Zinc/RING finger domain, C3HC4 (zinc finger)"/>
    <property type="match status" value="1"/>
</dbReference>
<gene>
    <name evidence="10" type="ORF">BD310DRAFT_960973</name>
</gene>
<dbReference type="InterPro" id="IPR044066">
    <property type="entry name" value="TRIAD_supradom"/>
</dbReference>
<organism evidence="10 11">
    <name type="scientific">Dichomitus squalens</name>
    <dbReference type="NCBI Taxonomy" id="114155"/>
    <lineage>
        <taxon>Eukaryota</taxon>
        <taxon>Fungi</taxon>
        <taxon>Dikarya</taxon>
        <taxon>Basidiomycota</taxon>
        <taxon>Agaricomycotina</taxon>
        <taxon>Agaricomycetes</taxon>
        <taxon>Polyporales</taxon>
        <taxon>Polyporaceae</taxon>
        <taxon>Dichomitus</taxon>
    </lineage>
</organism>
<evidence type="ECO:0000313" key="11">
    <source>
        <dbReference type="Proteomes" id="UP000292082"/>
    </source>
</evidence>
<dbReference type="InterPro" id="IPR013083">
    <property type="entry name" value="Znf_RING/FYVE/PHD"/>
</dbReference>
<dbReference type="PROSITE" id="PS50089">
    <property type="entry name" value="ZF_RING_2"/>
    <property type="match status" value="1"/>
</dbReference>
<reference evidence="10 11" key="1">
    <citation type="submission" date="2019-01" db="EMBL/GenBank/DDBJ databases">
        <title>Draft genome sequences of three monokaryotic isolates of the white-rot basidiomycete fungus Dichomitus squalens.</title>
        <authorList>
            <consortium name="DOE Joint Genome Institute"/>
            <person name="Lopez S.C."/>
            <person name="Andreopoulos B."/>
            <person name="Pangilinan J."/>
            <person name="Lipzen A."/>
            <person name="Riley R."/>
            <person name="Ahrendt S."/>
            <person name="Ng V."/>
            <person name="Barry K."/>
            <person name="Daum C."/>
            <person name="Grigoriev I.V."/>
            <person name="Hilden K.S."/>
            <person name="Makela M.R."/>
            <person name="de Vries R.P."/>
        </authorList>
    </citation>
    <scope>NUCLEOTIDE SEQUENCE [LARGE SCALE GENOMIC DNA]</scope>
    <source>
        <strain evidence="10 11">CBS 464.89</strain>
    </source>
</reference>
<comment type="catalytic activity">
    <reaction evidence="1">
        <text>[E2 ubiquitin-conjugating enzyme]-S-ubiquitinyl-L-cysteine + [acceptor protein]-L-lysine = [E2 ubiquitin-conjugating enzyme]-L-cysteine + [acceptor protein]-N(6)-ubiquitinyl-L-lysine.</text>
        <dbReference type="EC" id="2.3.2.31"/>
    </reaction>
</comment>
<dbReference type="FunFam" id="3.30.40.10:FF:000019">
    <property type="entry name" value="RBR-type E3 ubiquitin transferase"/>
    <property type="match status" value="1"/>
</dbReference>
<keyword evidence="5" id="KW-0677">Repeat</keyword>
<proteinExistence type="predicted"/>
<dbReference type="Pfam" id="PF01485">
    <property type="entry name" value="IBR"/>
    <property type="match status" value="1"/>
</dbReference>
<dbReference type="SUPFAM" id="SSF57850">
    <property type="entry name" value="RING/U-box"/>
    <property type="match status" value="2"/>
</dbReference>
<dbReference type="CDD" id="cd20356">
    <property type="entry name" value="Rcat_RBR_HHARI-like"/>
    <property type="match status" value="1"/>
</dbReference>
<keyword evidence="3" id="KW-0808">Transferase</keyword>
<dbReference type="InterPro" id="IPR031127">
    <property type="entry name" value="E3_UB_ligase_RBR"/>
</dbReference>
<dbReference type="InterPro" id="IPR018957">
    <property type="entry name" value="Znf_C3HC4_RING-type"/>
</dbReference>
<dbReference type="EMBL" id="ML145173">
    <property type="protein sequence ID" value="TBU55194.1"/>
    <property type="molecule type" value="Genomic_DNA"/>
</dbReference>
<name>A0A4Q9NN71_9APHY</name>
<keyword evidence="4" id="KW-0479">Metal-binding</keyword>
<keyword evidence="8" id="KW-0862">Zinc</keyword>
<dbReference type="CDD" id="cd16773">
    <property type="entry name" value="RING-HC_RBR_TRIAD1"/>
    <property type="match status" value="1"/>
</dbReference>
<dbReference type="Proteomes" id="UP000292082">
    <property type="component" value="Unassembled WGS sequence"/>
</dbReference>
<dbReference type="Pfam" id="PF19422">
    <property type="entry name" value="Ariadne"/>
    <property type="match status" value="1"/>
</dbReference>
<accession>A0A4Q9NN71</accession>
<feature type="region of interest" description="Disordered" evidence="9">
    <location>
        <begin position="1"/>
        <end position="49"/>
    </location>
</feature>
<feature type="compositionally biased region" description="Low complexity" evidence="9">
    <location>
        <begin position="10"/>
        <end position="22"/>
    </location>
</feature>
<dbReference type="PANTHER" id="PTHR11685">
    <property type="entry name" value="RBR FAMILY RING FINGER AND IBR DOMAIN-CONTAINING"/>
    <property type="match status" value="1"/>
</dbReference>
<evidence type="ECO:0000256" key="9">
    <source>
        <dbReference type="SAM" id="MobiDB-lite"/>
    </source>
</evidence>
<dbReference type="CDD" id="cd20346">
    <property type="entry name" value="BRcat_RBR_ANKIB1"/>
    <property type="match status" value="1"/>
</dbReference>
<dbReference type="GO" id="GO:0016567">
    <property type="term" value="P:protein ubiquitination"/>
    <property type="evidence" value="ECO:0007669"/>
    <property type="project" value="InterPro"/>
</dbReference>
<dbReference type="Gene3D" id="1.20.120.1750">
    <property type="match status" value="1"/>
</dbReference>
<dbReference type="STRING" id="114155.A0A4Q9NN71"/>
<evidence type="ECO:0000256" key="4">
    <source>
        <dbReference type="ARBA" id="ARBA00022723"/>
    </source>
</evidence>
<dbReference type="Pfam" id="PF00097">
    <property type="entry name" value="zf-C3HC4"/>
    <property type="match status" value="1"/>
</dbReference>
<dbReference type="Pfam" id="PF21235">
    <property type="entry name" value="UBA_ARI1"/>
    <property type="match status" value="1"/>
</dbReference>
<evidence type="ECO:0000313" key="10">
    <source>
        <dbReference type="EMBL" id="TBU55194.1"/>
    </source>
</evidence>
<dbReference type="InterPro" id="IPR001841">
    <property type="entry name" value="Znf_RING"/>
</dbReference>
<dbReference type="EC" id="2.3.2.31" evidence="2"/>
<dbReference type="InterPro" id="IPR002867">
    <property type="entry name" value="IBR_dom"/>
</dbReference>
<dbReference type="GO" id="GO:0061630">
    <property type="term" value="F:ubiquitin protein ligase activity"/>
    <property type="evidence" value="ECO:0007669"/>
    <property type="project" value="UniProtKB-EC"/>
</dbReference>